<keyword evidence="3" id="KW-1185">Reference proteome</keyword>
<dbReference type="RefSeq" id="WP_160600421.1">
    <property type="nucleotide sequence ID" value="NZ_WTYU01000001.1"/>
</dbReference>
<evidence type="ECO:0000313" key="2">
    <source>
        <dbReference type="EMBL" id="MXP14233.1"/>
    </source>
</evidence>
<proteinExistence type="predicted"/>
<dbReference type="AlphaFoldDB" id="A0A6L7GDV7"/>
<dbReference type="Proteomes" id="UP000473531">
    <property type="component" value="Unassembled WGS sequence"/>
</dbReference>
<comment type="caution">
    <text evidence="2">The sequence shown here is derived from an EMBL/GenBank/DDBJ whole genome shotgun (WGS) entry which is preliminary data.</text>
</comment>
<protein>
    <recommendedName>
        <fullName evidence="4">Lipoprotein</fullName>
    </recommendedName>
</protein>
<reference evidence="2 3" key="1">
    <citation type="submission" date="2019-12" db="EMBL/GenBank/DDBJ databases">
        <title>Genomic-based taxomic classification of the family Erythrobacteraceae.</title>
        <authorList>
            <person name="Xu L."/>
        </authorList>
    </citation>
    <scope>NUCLEOTIDE SEQUENCE [LARGE SCALE GENOMIC DNA]</scope>
    <source>
        <strain evidence="2 3">KCTC 52259</strain>
    </source>
</reference>
<keyword evidence="1" id="KW-0732">Signal</keyword>
<dbReference type="PROSITE" id="PS51257">
    <property type="entry name" value="PROKAR_LIPOPROTEIN"/>
    <property type="match status" value="1"/>
</dbReference>
<accession>A0A6L7GDV7</accession>
<evidence type="ECO:0008006" key="4">
    <source>
        <dbReference type="Google" id="ProtNLM"/>
    </source>
</evidence>
<name>A0A6L7GDV7_9SPHN</name>
<feature type="signal peptide" evidence="1">
    <location>
        <begin position="1"/>
        <end position="20"/>
    </location>
</feature>
<organism evidence="2 3">
    <name type="scientific">Allopontixanthobacter confluentis</name>
    <dbReference type="NCBI Taxonomy" id="1849021"/>
    <lineage>
        <taxon>Bacteria</taxon>
        <taxon>Pseudomonadati</taxon>
        <taxon>Pseudomonadota</taxon>
        <taxon>Alphaproteobacteria</taxon>
        <taxon>Sphingomonadales</taxon>
        <taxon>Erythrobacteraceae</taxon>
        <taxon>Allopontixanthobacter</taxon>
    </lineage>
</organism>
<evidence type="ECO:0000313" key="3">
    <source>
        <dbReference type="Proteomes" id="UP000473531"/>
    </source>
</evidence>
<evidence type="ECO:0000256" key="1">
    <source>
        <dbReference type="SAM" id="SignalP"/>
    </source>
</evidence>
<dbReference type="OrthoDB" id="8449377at2"/>
<sequence>MMKALFLLAGVAALAACSEAEPEAPVAEETVAAQAPAGSVAAGTYDVAWSDGSTSKFTINDDGTYSGTRDDVTDTGTYEMKGGKICFTSAAEGSEEECWTNTEAAADGSFSSVSDTGENVTLTVAAAEPIAAPVETAPAAQ</sequence>
<feature type="chain" id="PRO_5026759813" description="Lipoprotein" evidence="1">
    <location>
        <begin position="21"/>
        <end position="141"/>
    </location>
</feature>
<gene>
    <name evidence="2" type="ORF">GRI44_05655</name>
</gene>
<dbReference type="EMBL" id="WTYU01000001">
    <property type="protein sequence ID" value="MXP14233.1"/>
    <property type="molecule type" value="Genomic_DNA"/>
</dbReference>